<dbReference type="PANTHER" id="PTHR33376">
    <property type="match status" value="1"/>
</dbReference>
<evidence type="ECO:0000256" key="3">
    <source>
        <dbReference type="ARBA" id="ARBA00022729"/>
    </source>
</evidence>
<evidence type="ECO:0000256" key="4">
    <source>
        <dbReference type="SAM" id="SignalP"/>
    </source>
</evidence>
<proteinExistence type="inferred from homology"/>
<keyword evidence="2" id="KW-0813">Transport</keyword>
<comment type="caution">
    <text evidence="5">The sequence shown here is derived from an EMBL/GenBank/DDBJ whole genome shotgun (WGS) entry which is preliminary data.</text>
</comment>
<name>A0ABW4JXH7_9HYPH</name>
<organism evidence="5 6">
    <name type="scientific">Roseibium aestuarii</name>
    <dbReference type="NCBI Taxonomy" id="2600299"/>
    <lineage>
        <taxon>Bacteria</taxon>
        <taxon>Pseudomonadati</taxon>
        <taxon>Pseudomonadota</taxon>
        <taxon>Alphaproteobacteria</taxon>
        <taxon>Hyphomicrobiales</taxon>
        <taxon>Stappiaceae</taxon>
        <taxon>Roseibium</taxon>
    </lineage>
</organism>
<accession>A0ABW4JXH7</accession>
<dbReference type="SUPFAM" id="SSF53850">
    <property type="entry name" value="Periplasmic binding protein-like II"/>
    <property type="match status" value="1"/>
</dbReference>
<dbReference type="InterPro" id="IPR018389">
    <property type="entry name" value="DctP_fam"/>
</dbReference>
<gene>
    <name evidence="5" type="primary">dctP</name>
    <name evidence="5" type="ORF">ACFSC7_12025</name>
</gene>
<dbReference type="Proteomes" id="UP001597327">
    <property type="component" value="Unassembled WGS sequence"/>
</dbReference>
<protein>
    <submittedName>
        <fullName evidence="5">TRAP transporter substrate-binding protein DctP</fullName>
    </submittedName>
</protein>
<feature type="signal peptide" evidence="4">
    <location>
        <begin position="1"/>
        <end position="25"/>
    </location>
</feature>
<sequence length="360" mass="39124">MKSRTTLRRICLGLATAATVTTSLATGVLAPTASASAAEVEGPKVKWLVSLWGARRGFTEGVEGLKEYLAAKTDGNFELDLQYGGVLSDPKENIDGLQLGAFEAATVCPFYHPDKTPASMGLSQAFLPLPTLETQYKVYEKYLQHPAVAAEWARWNAVPIMSALMPNYEIMGKGEAPMNLAGWDGYRLNASGGHAALMEALGAVPATLPAPDLYNALERGVIEGVVYPYTYAFVAYRFHEISTWVTDGWNLGTVQCTVAANTDAYNALPDQYKTLLQEAVGPAYDHQIKAYAEIDQANEKEFDAKGLKRIPLTDDVRDALQAAVKPSWQKWIDDVTAKGIPGQELFDLILTEASEAQSKP</sequence>
<evidence type="ECO:0000256" key="1">
    <source>
        <dbReference type="ARBA" id="ARBA00009023"/>
    </source>
</evidence>
<keyword evidence="6" id="KW-1185">Reference proteome</keyword>
<keyword evidence="3 4" id="KW-0732">Signal</keyword>
<evidence type="ECO:0000313" key="5">
    <source>
        <dbReference type="EMBL" id="MFD1696247.1"/>
    </source>
</evidence>
<dbReference type="NCBIfam" id="NF037995">
    <property type="entry name" value="TRAP_S1"/>
    <property type="match status" value="1"/>
</dbReference>
<evidence type="ECO:0000256" key="2">
    <source>
        <dbReference type="ARBA" id="ARBA00022448"/>
    </source>
</evidence>
<dbReference type="Pfam" id="PF03480">
    <property type="entry name" value="DctP"/>
    <property type="match status" value="1"/>
</dbReference>
<evidence type="ECO:0000313" key="6">
    <source>
        <dbReference type="Proteomes" id="UP001597327"/>
    </source>
</evidence>
<dbReference type="InterPro" id="IPR038404">
    <property type="entry name" value="TRAP_DctP_sf"/>
</dbReference>
<dbReference type="RefSeq" id="WP_149892854.1">
    <property type="nucleotide sequence ID" value="NZ_JBHUFA010000004.1"/>
</dbReference>
<dbReference type="Gene3D" id="3.40.190.170">
    <property type="entry name" value="Bacterial extracellular solute-binding protein, family 7"/>
    <property type="match status" value="1"/>
</dbReference>
<feature type="chain" id="PRO_5045182742" evidence="4">
    <location>
        <begin position="26"/>
        <end position="360"/>
    </location>
</feature>
<dbReference type="InterPro" id="IPR006311">
    <property type="entry name" value="TAT_signal"/>
</dbReference>
<dbReference type="PANTHER" id="PTHR33376:SF7">
    <property type="entry name" value="C4-DICARBOXYLATE-BINDING PROTEIN DCTB"/>
    <property type="match status" value="1"/>
</dbReference>
<dbReference type="PROSITE" id="PS51318">
    <property type="entry name" value="TAT"/>
    <property type="match status" value="1"/>
</dbReference>
<reference evidence="6" key="1">
    <citation type="journal article" date="2019" name="Int. J. Syst. Evol. Microbiol.">
        <title>The Global Catalogue of Microorganisms (GCM) 10K type strain sequencing project: providing services to taxonomists for standard genome sequencing and annotation.</title>
        <authorList>
            <consortium name="The Broad Institute Genomics Platform"/>
            <consortium name="The Broad Institute Genome Sequencing Center for Infectious Disease"/>
            <person name="Wu L."/>
            <person name="Ma J."/>
        </authorList>
    </citation>
    <scope>NUCLEOTIDE SEQUENCE [LARGE SCALE GENOMIC DNA]</scope>
    <source>
        <strain evidence="6">JCM 3369</strain>
    </source>
</reference>
<dbReference type="EMBL" id="JBHUFA010000004">
    <property type="protein sequence ID" value="MFD1696247.1"/>
    <property type="molecule type" value="Genomic_DNA"/>
</dbReference>
<comment type="similarity">
    <text evidence="1">Belongs to the bacterial solute-binding protein 7 family.</text>
</comment>